<dbReference type="InterPro" id="IPR003594">
    <property type="entry name" value="HATPase_dom"/>
</dbReference>
<evidence type="ECO:0000256" key="7">
    <source>
        <dbReference type="ARBA" id="ARBA00022840"/>
    </source>
</evidence>
<keyword evidence="9" id="KW-0812">Transmembrane</keyword>
<evidence type="ECO:0000256" key="3">
    <source>
        <dbReference type="ARBA" id="ARBA00022553"/>
    </source>
</evidence>
<dbReference type="PANTHER" id="PTHR24421:SF10">
    <property type="entry name" value="NITRATE_NITRITE SENSOR PROTEIN NARQ"/>
    <property type="match status" value="1"/>
</dbReference>
<evidence type="ECO:0000256" key="2">
    <source>
        <dbReference type="ARBA" id="ARBA00012438"/>
    </source>
</evidence>
<evidence type="ECO:0000259" key="11">
    <source>
        <dbReference type="Pfam" id="PF07730"/>
    </source>
</evidence>
<accession>A0ABN2KHQ6</accession>
<sequence>MVGCGIPTLVGRAYRREHACVNPYRWWLIRAAAVVLASAPVLHPTVRSPWETAVLAAVGLAHVEVGVRMWRTRPDSAVGAVMSAAGLVWLLTTWDRADVPALGAGGLALSVCYDPMVLHCAMLMPAGRLLTRADRLIVAAAYLYWPTTIAGYWLLAGGGELTVAGLVALRGSTYPVAVAAGLLIVFVVRYARAGSRDRHAFAPLWTATFIRAGTTGVATSAAFAGQSWATAVFAAGAGLVPLGAAMSLTRSHRRDLIEAGDAARQRVERDVHDGVQQRLIAAALLLRQASRAGTPDRELVARGAAEVETAVAELRALVRGMNPPELVRYGLPGAVAALADRASVPITVDDRLGGVEIDEQAAVAAYFVVAEAVTNLERYAHASAATATLATAGGRLVVTVRDDGAGGAVTVPGGGLAGLRARVESCGGTFEVTSGPGTTVRASLPLGGAR</sequence>
<name>A0ABN2KHQ6_9ACTN</name>
<proteinExistence type="predicted"/>
<dbReference type="Pfam" id="PF07730">
    <property type="entry name" value="HisKA_3"/>
    <property type="match status" value="1"/>
</dbReference>
<feature type="transmembrane region" description="Helical" evidence="9">
    <location>
        <begin position="200"/>
        <end position="222"/>
    </location>
</feature>
<reference evidence="12 13" key="1">
    <citation type="journal article" date="2019" name="Int. J. Syst. Evol. Microbiol.">
        <title>The Global Catalogue of Microorganisms (GCM) 10K type strain sequencing project: providing services to taxonomists for standard genome sequencing and annotation.</title>
        <authorList>
            <consortium name="The Broad Institute Genomics Platform"/>
            <consortium name="The Broad Institute Genome Sequencing Center for Infectious Disease"/>
            <person name="Wu L."/>
            <person name="Ma J."/>
        </authorList>
    </citation>
    <scope>NUCLEOTIDE SEQUENCE [LARGE SCALE GENOMIC DNA]</scope>
    <source>
        <strain evidence="12 13">JCM 13249</strain>
    </source>
</reference>
<dbReference type="Gene3D" id="3.30.565.10">
    <property type="entry name" value="Histidine kinase-like ATPase, C-terminal domain"/>
    <property type="match status" value="1"/>
</dbReference>
<feature type="transmembrane region" description="Helical" evidence="9">
    <location>
        <begin position="167"/>
        <end position="188"/>
    </location>
</feature>
<keyword evidence="4" id="KW-0808">Transferase</keyword>
<evidence type="ECO:0000256" key="8">
    <source>
        <dbReference type="ARBA" id="ARBA00023012"/>
    </source>
</evidence>
<dbReference type="InterPro" id="IPR036890">
    <property type="entry name" value="HATPase_C_sf"/>
</dbReference>
<keyword evidence="9" id="KW-0472">Membrane</keyword>
<dbReference type="EMBL" id="BAAALS010000013">
    <property type="protein sequence ID" value="GAA1756523.1"/>
    <property type="molecule type" value="Genomic_DNA"/>
</dbReference>
<evidence type="ECO:0000313" key="12">
    <source>
        <dbReference type="EMBL" id="GAA1756523.1"/>
    </source>
</evidence>
<keyword evidence="13" id="KW-1185">Reference proteome</keyword>
<evidence type="ECO:0000313" key="13">
    <source>
        <dbReference type="Proteomes" id="UP001500655"/>
    </source>
</evidence>
<keyword evidence="7" id="KW-0067">ATP-binding</keyword>
<evidence type="ECO:0000256" key="4">
    <source>
        <dbReference type="ARBA" id="ARBA00022679"/>
    </source>
</evidence>
<comment type="caution">
    <text evidence="12">The sequence shown here is derived from an EMBL/GenBank/DDBJ whole genome shotgun (WGS) entry which is preliminary data.</text>
</comment>
<feature type="transmembrane region" description="Helical" evidence="9">
    <location>
        <begin position="136"/>
        <end position="155"/>
    </location>
</feature>
<dbReference type="Pfam" id="PF02518">
    <property type="entry name" value="HATPase_c"/>
    <property type="match status" value="1"/>
</dbReference>
<dbReference type="SUPFAM" id="SSF55874">
    <property type="entry name" value="ATPase domain of HSP90 chaperone/DNA topoisomerase II/histidine kinase"/>
    <property type="match status" value="1"/>
</dbReference>
<dbReference type="PANTHER" id="PTHR24421">
    <property type="entry name" value="NITRATE/NITRITE SENSOR PROTEIN NARX-RELATED"/>
    <property type="match status" value="1"/>
</dbReference>
<dbReference type="InterPro" id="IPR050482">
    <property type="entry name" value="Sensor_HK_TwoCompSys"/>
</dbReference>
<dbReference type="Proteomes" id="UP001500655">
    <property type="component" value="Unassembled WGS sequence"/>
</dbReference>
<organism evidence="12 13">
    <name type="scientific">Luedemannella helvata</name>
    <dbReference type="NCBI Taxonomy" id="349315"/>
    <lineage>
        <taxon>Bacteria</taxon>
        <taxon>Bacillati</taxon>
        <taxon>Actinomycetota</taxon>
        <taxon>Actinomycetes</taxon>
        <taxon>Micromonosporales</taxon>
        <taxon>Micromonosporaceae</taxon>
        <taxon>Luedemannella</taxon>
    </lineage>
</organism>
<feature type="transmembrane region" description="Helical" evidence="9">
    <location>
        <begin position="228"/>
        <end position="248"/>
    </location>
</feature>
<feature type="transmembrane region" description="Helical" evidence="9">
    <location>
        <begin position="100"/>
        <end position="124"/>
    </location>
</feature>
<keyword evidence="5" id="KW-0547">Nucleotide-binding</keyword>
<keyword evidence="6 12" id="KW-0418">Kinase</keyword>
<keyword evidence="8" id="KW-0902">Two-component regulatory system</keyword>
<keyword evidence="3" id="KW-0597">Phosphoprotein</keyword>
<feature type="domain" description="Signal transduction histidine kinase subgroup 3 dimerisation and phosphoacceptor" evidence="11">
    <location>
        <begin position="264"/>
        <end position="326"/>
    </location>
</feature>
<evidence type="ECO:0000256" key="5">
    <source>
        <dbReference type="ARBA" id="ARBA00022741"/>
    </source>
</evidence>
<evidence type="ECO:0000256" key="6">
    <source>
        <dbReference type="ARBA" id="ARBA00022777"/>
    </source>
</evidence>
<dbReference type="GO" id="GO:0016301">
    <property type="term" value="F:kinase activity"/>
    <property type="evidence" value="ECO:0007669"/>
    <property type="project" value="UniProtKB-KW"/>
</dbReference>
<evidence type="ECO:0000256" key="1">
    <source>
        <dbReference type="ARBA" id="ARBA00000085"/>
    </source>
</evidence>
<feature type="domain" description="Histidine kinase/HSP90-like ATPase" evidence="10">
    <location>
        <begin position="365"/>
        <end position="446"/>
    </location>
</feature>
<evidence type="ECO:0000256" key="9">
    <source>
        <dbReference type="SAM" id="Phobius"/>
    </source>
</evidence>
<dbReference type="InterPro" id="IPR011712">
    <property type="entry name" value="Sig_transdc_His_kin_sub3_dim/P"/>
</dbReference>
<evidence type="ECO:0000259" key="10">
    <source>
        <dbReference type="Pfam" id="PF02518"/>
    </source>
</evidence>
<comment type="catalytic activity">
    <reaction evidence="1">
        <text>ATP + protein L-histidine = ADP + protein N-phospho-L-histidine.</text>
        <dbReference type="EC" id="2.7.13.3"/>
    </reaction>
</comment>
<dbReference type="EC" id="2.7.13.3" evidence="2"/>
<gene>
    <name evidence="12" type="ORF">GCM10009681_29600</name>
</gene>
<feature type="transmembrane region" description="Helical" evidence="9">
    <location>
        <begin position="77"/>
        <end position="94"/>
    </location>
</feature>
<protein>
    <recommendedName>
        <fullName evidence="2">histidine kinase</fullName>
        <ecNumber evidence="2">2.7.13.3</ecNumber>
    </recommendedName>
</protein>
<keyword evidence="9" id="KW-1133">Transmembrane helix</keyword>